<dbReference type="PANTHER" id="PTHR42788:SF13">
    <property type="entry name" value="ALIPHATIC SULFONATES IMPORT ATP-BINDING PROTEIN SSUB"/>
    <property type="match status" value="1"/>
</dbReference>
<dbReference type="EMBL" id="ACJD01000006">
    <property type="protein sequence ID" value="EEH13368.1"/>
    <property type="molecule type" value="Genomic_DNA"/>
</dbReference>
<evidence type="ECO:0000256" key="10">
    <source>
        <dbReference type="ARBA" id="ARBA00022989"/>
    </source>
</evidence>
<dbReference type="GO" id="GO:0005886">
    <property type="term" value="C:plasma membrane"/>
    <property type="evidence" value="ECO:0007669"/>
    <property type="project" value="UniProtKB-SubCell"/>
</dbReference>
<evidence type="ECO:0000256" key="6">
    <source>
        <dbReference type="ARBA" id="ARBA00022475"/>
    </source>
</evidence>
<evidence type="ECO:0000256" key="13">
    <source>
        <dbReference type="RuleBase" id="RU363032"/>
    </source>
</evidence>
<evidence type="ECO:0000259" key="15">
    <source>
        <dbReference type="PROSITE" id="PS50928"/>
    </source>
</evidence>
<reference evidence="16 17" key="1">
    <citation type="submission" date="2009-03" db="EMBL/GenBank/DDBJ databases">
        <authorList>
            <person name="Setubal J.C."/>
            <person name="Boyle S."/>
            <person name="Crasta O.R."/>
            <person name="Gillespie J.J."/>
            <person name="Kenyon R.W."/>
            <person name="Lu J."/>
            <person name="Mane S."/>
            <person name="Nagrani S."/>
            <person name="Shallom J.M."/>
            <person name="Shallom S."/>
            <person name="Shukla M."/>
            <person name="Snyder E.E."/>
            <person name="Sobral B.W."/>
            <person name="Wattam A.R."/>
            <person name="Will R."/>
            <person name="Williams K."/>
            <person name="Yoo H."/>
            <person name="Bruce D.H."/>
            <person name="Detter C."/>
            <person name="Munk C."/>
            <person name="Brettin T.S."/>
            <person name="Ficht T."/>
        </authorList>
    </citation>
    <scope>NUCLEOTIDE SEQUENCE [LARGE SCALE GENOMIC DNA]</scope>
    <source>
        <strain evidence="16 17">Cudo</strain>
    </source>
</reference>
<evidence type="ECO:0000313" key="17">
    <source>
        <dbReference type="Proteomes" id="UP000003678"/>
    </source>
</evidence>
<dbReference type="Pfam" id="PF00528">
    <property type="entry name" value="BPD_transp_1"/>
    <property type="match status" value="1"/>
</dbReference>
<evidence type="ECO:0000256" key="3">
    <source>
        <dbReference type="ARBA" id="ARBA00005417"/>
    </source>
</evidence>
<keyword evidence="7 13" id="KW-0812">Transmembrane</keyword>
<dbReference type="Proteomes" id="UP000003678">
    <property type="component" value="Unassembled WGS sequence"/>
</dbReference>
<dbReference type="InterPro" id="IPR035906">
    <property type="entry name" value="MetI-like_sf"/>
</dbReference>
<gene>
    <name evidence="16" type="ORF">BCETI_6000296</name>
</gene>
<evidence type="ECO:0000256" key="12">
    <source>
        <dbReference type="ARBA" id="ARBA00056719"/>
    </source>
</evidence>
<evidence type="ECO:0000256" key="8">
    <source>
        <dbReference type="ARBA" id="ARBA00022741"/>
    </source>
</evidence>
<dbReference type="InterPro" id="IPR003439">
    <property type="entry name" value="ABC_transporter-like_ATP-bd"/>
</dbReference>
<dbReference type="CDD" id="cd03293">
    <property type="entry name" value="ABC_NrtD_SsuB_transporters"/>
    <property type="match status" value="1"/>
</dbReference>
<feature type="transmembrane region" description="Helical" evidence="13">
    <location>
        <begin position="162"/>
        <end position="179"/>
    </location>
</feature>
<feature type="transmembrane region" description="Helical" evidence="13">
    <location>
        <begin position="12"/>
        <end position="33"/>
    </location>
</feature>
<dbReference type="Gene3D" id="3.40.50.300">
    <property type="entry name" value="P-loop containing nucleotide triphosphate hydrolases"/>
    <property type="match status" value="1"/>
</dbReference>
<dbReference type="CDD" id="cd06261">
    <property type="entry name" value="TM_PBP2"/>
    <property type="match status" value="1"/>
</dbReference>
<dbReference type="GO" id="GO:0042918">
    <property type="term" value="P:alkanesulfonate transmembrane transport"/>
    <property type="evidence" value="ECO:0007669"/>
    <property type="project" value="UniProtKB-ARBA"/>
</dbReference>
<comment type="similarity">
    <text evidence="4 13">Belongs to the binding-protein-dependent transport system permease family.</text>
</comment>
<keyword evidence="11 13" id="KW-0472">Membrane</keyword>
<accession>C0G8V4</accession>
<keyword evidence="10 13" id="KW-1133">Transmembrane helix</keyword>
<dbReference type="SMART" id="SM00382">
    <property type="entry name" value="AAA"/>
    <property type="match status" value="1"/>
</dbReference>
<feature type="domain" description="ABC transmembrane type-1" evidence="15">
    <location>
        <begin position="56"/>
        <end position="236"/>
    </location>
</feature>
<evidence type="ECO:0000256" key="2">
    <source>
        <dbReference type="ARBA" id="ARBA00004651"/>
    </source>
</evidence>
<dbReference type="Gene3D" id="1.10.3720.10">
    <property type="entry name" value="MetI-like"/>
    <property type="match status" value="1"/>
</dbReference>
<dbReference type="GO" id="GO:0016887">
    <property type="term" value="F:ATP hydrolysis activity"/>
    <property type="evidence" value="ECO:0007669"/>
    <property type="project" value="InterPro"/>
</dbReference>
<dbReference type="InterPro" id="IPR003593">
    <property type="entry name" value="AAA+_ATPase"/>
</dbReference>
<sequence>MNARLTGLGLNLLSFAVGIGGWYLLTATGAVVLPGPVDVLERAVTLLLNGQLVGDIFASLRRVLSGFVLGVALAIPVGFLMGWYRIARSLIEPWVQFFRMIPPLAVIPLAIVTLGIDESPKIFVIFLASFLSSVVATYQGVISVDRTLINAARVLGAKDATIFARVIVPASVPFILVGVRIGLGSAWATVVAAELIAAQSGLGYRMQQAQLYYDLPTIFVSLVTIGILGLFMDRLLQAADRRLTQWQERAWKPKISFNNVVMRYGGFLALDRLNLDIADGEFVTVVGPSGCGKSTAMNIAAGLLQPSGGEILVGDKPVTGPGPERGVIFQQYALFPWLTVRQNVEFGLSVAGMSRVKRREISDHYLSLVGLTDFADALPKALSGGMKQRCAIARAYAAAPEILLMDEPFGALDALTRVHMQDQLLDAWSRERRTVMFITHDVDEAVYLANRVIVMAARPGRLDQIIPVDLPYPRTEAIRLSPEFAAIRNRVWHAVYHQQPQTDQQSSHGQ</sequence>
<comment type="function">
    <text evidence="12">Probably part of an ABC transporter complex. Probably responsible for the translocation of the substrate across the membrane.</text>
</comment>
<dbReference type="Pfam" id="PF00005">
    <property type="entry name" value="ABC_tran"/>
    <property type="match status" value="1"/>
</dbReference>
<comment type="similarity">
    <text evidence="3">Belongs to the ABC transporter superfamily.</text>
</comment>
<protein>
    <submittedName>
        <fullName evidence="16">ABC transporter related protein</fullName>
    </submittedName>
</protein>
<proteinExistence type="inferred from homology"/>
<evidence type="ECO:0000313" key="16">
    <source>
        <dbReference type="EMBL" id="EEH13368.1"/>
    </source>
</evidence>
<keyword evidence="6" id="KW-1003">Cell membrane</keyword>
<keyword evidence="5 13" id="KW-0813">Transport</keyword>
<dbReference type="SUPFAM" id="SSF52540">
    <property type="entry name" value="P-loop containing nucleoside triphosphate hydrolases"/>
    <property type="match status" value="1"/>
</dbReference>
<comment type="caution">
    <text evidence="16">The sequence shown here is derived from an EMBL/GenBank/DDBJ whole genome shotgun (WGS) entry which is preliminary data.</text>
</comment>
<feature type="transmembrane region" description="Helical" evidence="13">
    <location>
        <begin position="63"/>
        <end position="84"/>
    </location>
</feature>
<keyword evidence="8" id="KW-0547">Nucleotide-binding</keyword>
<evidence type="ECO:0000256" key="5">
    <source>
        <dbReference type="ARBA" id="ARBA00022448"/>
    </source>
</evidence>
<dbReference type="PANTHER" id="PTHR42788">
    <property type="entry name" value="TAURINE IMPORT ATP-BINDING PROTEIN-RELATED"/>
    <property type="match status" value="1"/>
</dbReference>
<dbReference type="InterPro" id="IPR027417">
    <property type="entry name" value="P-loop_NTPase"/>
</dbReference>
<dbReference type="InterPro" id="IPR000515">
    <property type="entry name" value="MetI-like"/>
</dbReference>
<dbReference type="AlphaFoldDB" id="C0G8V4"/>
<feature type="transmembrane region" description="Helical" evidence="13">
    <location>
        <begin position="96"/>
        <end position="116"/>
    </location>
</feature>
<feature type="domain" description="ABC transporter" evidence="14">
    <location>
        <begin position="255"/>
        <end position="478"/>
    </location>
</feature>
<feature type="transmembrane region" description="Helical" evidence="13">
    <location>
        <begin position="122"/>
        <end position="141"/>
    </location>
</feature>
<dbReference type="PROSITE" id="PS50893">
    <property type="entry name" value="ABC_TRANSPORTER_2"/>
    <property type="match status" value="1"/>
</dbReference>
<dbReference type="InterPro" id="IPR050166">
    <property type="entry name" value="ABC_transporter_ATP-bind"/>
</dbReference>
<evidence type="ECO:0000256" key="1">
    <source>
        <dbReference type="ARBA" id="ARBA00004533"/>
    </source>
</evidence>
<dbReference type="FunFam" id="1.10.3720.10:FF:000003">
    <property type="entry name" value="Aliphatic sulfonate ABC transporter permease"/>
    <property type="match status" value="1"/>
</dbReference>
<evidence type="ECO:0000256" key="11">
    <source>
        <dbReference type="ARBA" id="ARBA00023136"/>
    </source>
</evidence>
<comment type="subcellular location">
    <subcellularLocation>
        <location evidence="1">Cell inner membrane</location>
    </subcellularLocation>
    <subcellularLocation>
        <location evidence="2 13">Cell membrane</location>
        <topology evidence="2 13">Multi-pass membrane protein</topology>
    </subcellularLocation>
</comment>
<keyword evidence="9" id="KW-0067">ATP-binding</keyword>
<organism evidence="16 17">
    <name type="scientific">Brucella ceti str. Cudo</name>
    <dbReference type="NCBI Taxonomy" id="595497"/>
    <lineage>
        <taxon>Bacteria</taxon>
        <taxon>Pseudomonadati</taxon>
        <taxon>Pseudomonadota</taxon>
        <taxon>Alphaproteobacteria</taxon>
        <taxon>Hyphomicrobiales</taxon>
        <taxon>Brucellaceae</taxon>
        <taxon>Brucella/Ochrobactrum group</taxon>
        <taxon>Brucella</taxon>
    </lineage>
</organism>
<evidence type="ECO:0000256" key="9">
    <source>
        <dbReference type="ARBA" id="ARBA00022840"/>
    </source>
</evidence>
<name>C0G8V4_9HYPH</name>
<dbReference type="PROSITE" id="PS50928">
    <property type="entry name" value="ABC_TM1"/>
    <property type="match status" value="1"/>
</dbReference>
<dbReference type="GO" id="GO:0005524">
    <property type="term" value="F:ATP binding"/>
    <property type="evidence" value="ECO:0007669"/>
    <property type="project" value="UniProtKB-KW"/>
</dbReference>
<feature type="transmembrane region" description="Helical" evidence="13">
    <location>
        <begin position="211"/>
        <end position="232"/>
    </location>
</feature>
<evidence type="ECO:0000259" key="14">
    <source>
        <dbReference type="PROSITE" id="PS50893"/>
    </source>
</evidence>
<dbReference type="SUPFAM" id="SSF161098">
    <property type="entry name" value="MetI-like"/>
    <property type="match status" value="1"/>
</dbReference>
<evidence type="ECO:0000256" key="4">
    <source>
        <dbReference type="ARBA" id="ARBA00009306"/>
    </source>
</evidence>
<evidence type="ECO:0000256" key="7">
    <source>
        <dbReference type="ARBA" id="ARBA00022692"/>
    </source>
</evidence>